<feature type="domain" description="BHLH" evidence="7">
    <location>
        <begin position="114"/>
        <end position="163"/>
    </location>
</feature>
<feature type="region of interest" description="Disordered" evidence="6">
    <location>
        <begin position="1"/>
        <end position="35"/>
    </location>
</feature>
<dbReference type="GO" id="GO:0005634">
    <property type="term" value="C:nucleus"/>
    <property type="evidence" value="ECO:0007669"/>
    <property type="project" value="UniProtKB-SubCell"/>
</dbReference>
<protein>
    <recommendedName>
        <fullName evidence="7">BHLH domain-containing protein</fullName>
    </recommendedName>
</protein>
<dbReference type="PROSITE" id="PS50888">
    <property type="entry name" value="BHLH"/>
    <property type="match status" value="1"/>
</dbReference>
<evidence type="ECO:0000256" key="6">
    <source>
        <dbReference type="SAM" id="MobiDB-lite"/>
    </source>
</evidence>
<dbReference type="InterPro" id="IPR011598">
    <property type="entry name" value="bHLH_dom"/>
</dbReference>
<keyword evidence="3" id="KW-0238">DNA-binding</keyword>
<evidence type="ECO:0000313" key="8">
    <source>
        <dbReference type="EMBL" id="RAL39657.1"/>
    </source>
</evidence>
<dbReference type="SUPFAM" id="SSF47459">
    <property type="entry name" value="HLH, helix-loop-helix DNA-binding domain"/>
    <property type="match status" value="1"/>
</dbReference>
<dbReference type="GO" id="GO:0046983">
    <property type="term" value="F:protein dimerization activity"/>
    <property type="evidence" value="ECO:0007669"/>
    <property type="project" value="InterPro"/>
</dbReference>
<evidence type="ECO:0000256" key="1">
    <source>
        <dbReference type="ARBA" id="ARBA00004123"/>
    </source>
</evidence>
<dbReference type="PANTHER" id="PTHR16223:SF238">
    <property type="entry name" value="TRANSCRIPTION FACTOR BHLH114"/>
    <property type="match status" value="1"/>
</dbReference>
<dbReference type="InterPro" id="IPR045239">
    <property type="entry name" value="bHLH95_bHLH"/>
</dbReference>
<keyword evidence="9" id="KW-1185">Reference proteome</keyword>
<dbReference type="GO" id="GO:0000981">
    <property type="term" value="F:DNA-binding transcription factor activity, RNA polymerase II-specific"/>
    <property type="evidence" value="ECO:0007669"/>
    <property type="project" value="TreeGrafter"/>
</dbReference>
<organism evidence="8 9">
    <name type="scientific">Cuscuta australis</name>
    <dbReference type="NCBI Taxonomy" id="267555"/>
    <lineage>
        <taxon>Eukaryota</taxon>
        <taxon>Viridiplantae</taxon>
        <taxon>Streptophyta</taxon>
        <taxon>Embryophyta</taxon>
        <taxon>Tracheophyta</taxon>
        <taxon>Spermatophyta</taxon>
        <taxon>Magnoliopsida</taxon>
        <taxon>eudicotyledons</taxon>
        <taxon>Gunneridae</taxon>
        <taxon>Pentapetalae</taxon>
        <taxon>asterids</taxon>
        <taxon>lamiids</taxon>
        <taxon>Solanales</taxon>
        <taxon>Convolvulaceae</taxon>
        <taxon>Cuscuteae</taxon>
        <taxon>Cuscuta</taxon>
        <taxon>Cuscuta subgen. Grammica</taxon>
        <taxon>Cuscuta sect. Cleistogrammica</taxon>
    </lineage>
</organism>
<accession>A0A328D1L0</accession>
<name>A0A328D1L0_9ASTE</name>
<evidence type="ECO:0000256" key="5">
    <source>
        <dbReference type="ARBA" id="ARBA00023242"/>
    </source>
</evidence>
<dbReference type="AlphaFoldDB" id="A0A328D1L0"/>
<dbReference type="InterPro" id="IPR045843">
    <property type="entry name" value="IND-like"/>
</dbReference>
<evidence type="ECO:0000259" key="7">
    <source>
        <dbReference type="PROSITE" id="PS50888"/>
    </source>
</evidence>
<dbReference type="InterPro" id="IPR036638">
    <property type="entry name" value="HLH_DNA-bd_sf"/>
</dbReference>
<sequence length="245" mass="26168">MRGRSTHRQVREGKQSAMADDDVSPGGGGGAGIYSHLLFGEDDVVVSLGADSDGRLNFSPPPSSGCRRDSPASNLDLPPNRKKRHVKSEGKGSSARQNRGKAMNDPPGNNSKKNATAPPAKLQGKRRQKLGDRIAALQQLVSPFGKGDTVSVLTEANCYIRSLQDQVQVLCSPYLTPPPCITEEEEEDCGGGENRGGRMLRGRGLCLVPIDAALPVVSHYDFSGEVILSRAAVPRTARRRGAELD</sequence>
<evidence type="ECO:0000313" key="9">
    <source>
        <dbReference type="Proteomes" id="UP000249390"/>
    </source>
</evidence>
<evidence type="ECO:0000256" key="2">
    <source>
        <dbReference type="ARBA" id="ARBA00023015"/>
    </source>
</evidence>
<keyword evidence="4" id="KW-0804">Transcription</keyword>
<keyword evidence="2" id="KW-0805">Transcription regulation</keyword>
<gene>
    <name evidence="8" type="ORF">DM860_003190</name>
</gene>
<dbReference type="EMBL" id="NQVE01000200">
    <property type="protein sequence ID" value="RAL39657.1"/>
    <property type="molecule type" value="Genomic_DNA"/>
</dbReference>
<feature type="region of interest" description="Disordered" evidence="6">
    <location>
        <begin position="53"/>
        <end position="129"/>
    </location>
</feature>
<dbReference type="Proteomes" id="UP000249390">
    <property type="component" value="Unassembled WGS sequence"/>
</dbReference>
<proteinExistence type="predicted"/>
<reference evidence="8 9" key="1">
    <citation type="submission" date="2018-06" db="EMBL/GenBank/DDBJ databases">
        <title>The Genome of Cuscuta australis (Dodder) Provides Insight into the Evolution of Plant Parasitism.</title>
        <authorList>
            <person name="Liu H."/>
        </authorList>
    </citation>
    <scope>NUCLEOTIDE SEQUENCE [LARGE SCALE GENOMIC DNA]</scope>
    <source>
        <strain evidence="9">cv. Yunnan</strain>
        <tissue evidence="8">Vines</tissue>
    </source>
</reference>
<dbReference type="PANTHER" id="PTHR16223">
    <property type="entry name" value="TRANSCRIPTION FACTOR BHLH83-RELATED"/>
    <property type="match status" value="1"/>
</dbReference>
<dbReference type="GO" id="GO:0000978">
    <property type="term" value="F:RNA polymerase II cis-regulatory region sequence-specific DNA binding"/>
    <property type="evidence" value="ECO:0007669"/>
    <property type="project" value="TreeGrafter"/>
</dbReference>
<dbReference type="CDD" id="cd11393">
    <property type="entry name" value="bHLH_AtbHLH_like"/>
    <property type="match status" value="1"/>
</dbReference>
<keyword evidence="5" id="KW-0539">Nucleus</keyword>
<comment type="subcellular location">
    <subcellularLocation>
        <location evidence="1">Nucleus</location>
    </subcellularLocation>
</comment>
<comment type="caution">
    <text evidence="8">The sequence shown here is derived from an EMBL/GenBank/DDBJ whole genome shotgun (WGS) entry which is preliminary data.</text>
</comment>
<evidence type="ECO:0000256" key="3">
    <source>
        <dbReference type="ARBA" id="ARBA00023125"/>
    </source>
</evidence>
<dbReference type="Gene3D" id="4.10.280.10">
    <property type="entry name" value="Helix-loop-helix DNA-binding domain"/>
    <property type="match status" value="1"/>
</dbReference>
<evidence type="ECO:0000256" key="4">
    <source>
        <dbReference type="ARBA" id="ARBA00023163"/>
    </source>
</evidence>